<sequence>MVGLAYRDEPTELYWLEQPFLKFLPCRTDEPCMTRSNAINLSLDHLRRNQIETCLQSVRKQNSFTSIEHKESLSMKMYQLSSKIRKIENSMNDAIKETMEYQLKNNSPN</sequence>
<protein>
    <submittedName>
        <fullName evidence="1 3">Uncharacterized protein</fullName>
    </submittedName>
</protein>
<dbReference type="WBParaSite" id="SCUD_0000119301-mRNA-1">
    <property type="protein sequence ID" value="SCUD_0000119301-mRNA-1"/>
    <property type="gene ID" value="SCUD_0000119301"/>
</dbReference>
<evidence type="ECO:0000313" key="1">
    <source>
        <dbReference type="EMBL" id="VDO66114.1"/>
    </source>
</evidence>
<keyword evidence="2" id="KW-1185">Reference proteome</keyword>
<dbReference type="AlphaFoldDB" id="A0A183JET0"/>
<gene>
    <name evidence="1" type="ORF">SCUD_LOCUS1194</name>
</gene>
<reference evidence="1 2" key="2">
    <citation type="submission" date="2018-11" db="EMBL/GenBank/DDBJ databases">
        <authorList>
            <consortium name="Pathogen Informatics"/>
        </authorList>
    </citation>
    <scope>NUCLEOTIDE SEQUENCE [LARGE SCALE GENOMIC DNA]</scope>
    <source>
        <strain evidence="1">Dakar</strain>
        <strain evidence="2">Dakar, Senegal</strain>
    </source>
</reference>
<dbReference type="Proteomes" id="UP000279833">
    <property type="component" value="Unassembled WGS sequence"/>
</dbReference>
<reference evidence="3" key="1">
    <citation type="submission" date="2016-06" db="UniProtKB">
        <authorList>
            <consortium name="WormBaseParasite"/>
        </authorList>
    </citation>
    <scope>IDENTIFICATION</scope>
</reference>
<accession>A0A183JET0</accession>
<proteinExistence type="predicted"/>
<evidence type="ECO:0000313" key="2">
    <source>
        <dbReference type="Proteomes" id="UP000279833"/>
    </source>
</evidence>
<name>A0A183JET0_9TREM</name>
<dbReference type="EMBL" id="UZAK01000927">
    <property type="protein sequence ID" value="VDO66114.1"/>
    <property type="molecule type" value="Genomic_DNA"/>
</dbReference>
<evidence type="ECO:0000313" key="3">
    <source>
        <dbReference type="WBParaSite" id="SCUD_0000119301-mRNA-1"/>
    </source>
</evidence>
<organism evidence="3">
    <name type="scientific">Schistosoma curassoni</name>
    <dbReference type="NCBI Taxonomy" id="6186"/>
    <lineage>
        <taxon>Eukaryota</taxon>
        <taxon>Metazoa</taxon>
        <taxon>Spiralia</taxon>
        <taxon>Lophotrochozoa</taxon>
        <taxon>Platyhelminthes</taxon>
        <taxon>Trematoda</taxon>
        <taxon>Digenea</taxon>
        <taxon>Strigeidida</taxon>
        <taxon>Schistosomatoidea</taxon>
        <taxon>Schistosomatidae</taxon>
        <taxon>Schistosoma</taxon>
    </lineage>
</organism>